<reference evidence="9" key="1">
    <citation type="submission" date="2021-01" db="UniProtKB">
        <authorList>
            <consortium name="EnsemblMetazoa"/>
        </authorList>
    </citation>
    <scope>IDENTIFICATION</scope>
</reference>
<accession>A0A7M7KA79</accession>
<dbReference type="InterPro" id="IPR050826">
    <property type="entry name" value="Krueppel_C2H2_ZnFinger"/>
</dbReference>
<dbReference type="KEGG" id="vde:111250952"/>
<keyword evidence="10" id="KW-1185">Reference proteome</keyword>
<dbReference type="InterPro" id="IPR013087">
    <property type="entry name" value="Znf_C2H2_type"/>
</dbReference>
<dbReference type="PANTHER" id="PTHR24377">
    <property type="entry name" value="IP01015P-RELATED"/>
    <property type="match status" value="1"/>
</dbReference>
<dbReference type="FunFam" id="3.30.160.60:FF:000065">
    <property type="entry name" value="B-cell CLL/lymphoma 6, member B"/>
    <property type="match status" value="1"/>
</dbReference>
<keyword evidence="4" id="KW-0862">Zinc</keyword>
<proteinExistence type="predicted"/>
<dbReference type="InParanoid" id="A0A7M7KA79"/>
<dbReference type="PROSITE" id="PS00028">
    <property type="entry name" value="ZINC_FINGER_C2H2_1"/>
    <property type="match status" value="7"/>
</dbReference>
<dbReference type="Pfam" id="PF00096">
    <property type="entry name" value="zf-C2H2"/>
    <property type="match status" value="2"/>
</dbReference>
<dbReference type="Gene3D" id="3.30.160.60">
    <property type="entry name" value="Classic Zinc Finger"/>
    <property type="match status" value="4"/>
</dbReference>
<dbReference type="OMA" id="TECESRF"/>
<feature type="domain" description="C2H2-type" evidence="8">
    <location>
        <begin position="555"/>
        <end position="583"/>
    </location>
</feature>
<keyword evidence="2" id="KW-0677">Repeat</keyword>
<evidence type="ECO:0000256" key="6">
    <source>
        <dbReference type="PROSITE-ProRule" id="PRU00042"/>
    </source>
</evidence>
<feature type="domain" description="C2H2-type" evidence="8">
    <location>
        <begin position="704"/>
        <end position="732"/>
    </location>
</feature>
<feature type="region of interest" description="Disordered" evidence="7">
    <location>
        <begin position="96"/>
        <end position="117"/>
    </location>
</feature>
<name>A0A7M7KA79_VARDE</name>
<evidence type="ECO:0000256" key="7">
    <source>
        <dbReference type="SAM" id="MobiDB-lite"/>
    </source>
</evidence>
<dbReference type="Proteomes" id="UP000594260">
    <property type="component" value="Unplaced"/>
</dbReference>
<evidence type="ECO:0000256" key="4">
    <source>
        <dbReference type="ARBA" id="ARBA00022833"/>
    </source>
</evidence>
<evidence type="ECO:0000313" key="9">
    <source>
        <dbReference type="EnsemblMetazoa" id="XP_022662715"/>
    </source>
</evidence>
<dbReference type="RefSeq" id="XP_022662715.1">
    <property type="nucleotide sequence ID" value="XM_022806980.1"/>
</dbReference>
<evidence type="ECO:0000313" key="10">
    <source>
        <dbReference type="Proteomes" id="UP000594260"/>
    </source>
</evidence>
<evidence type="ECO:0000256" key="3">
    <source>
        <dbReference type="ARBA" id="ARBA00022771"/>
    </source>
</evidence>
<evidence type="ECO:0000256" key="2">
    <source>
        <dbReference type="ARBA" id="ARBA00022737"/>
    </source>
</evidence>
<dbReference type="AlphaFoldDB" id="A0A7M7KA79"/>
<dbReference type="GO" id="GO:0008270">
    <property type="term" value="F:zinc ion binding"/>
    <property type="evidence" value="ECO:0007669"/>
    <property type="project" value="UniProtKB-KW"/>
</dbReference>
<dbReference type="GeneID" id="111250952"/>
<keyword evidence="3 6" id="KW-0863">Zinc-finger</keyword>
<feature type="domain" description="C2H2-type" evidence="8">
    <location>
        <begin position="733"/>
        <end position="756"/>
    </location>
</feature>
<sequence length="1011" mass="113156">MVVRVCIDAQHSPFVTSLAFPQGIAPGENIELYIGTWDLPESPPPKANTIVVDPLTKVVHVARKLDTVGKRKAAGADPSGPEGARKKLLLSQKGLRPGMNSLAGHAGKPGTGNSTNSVGMGRNKCGECGQVFDSIKEISLHMQRHLAEKVPHEKNSVVTLTHRPKDGSLPSKATITQDPNCRNRVEVSIPLAAAETFLQTVLDQAQQILLKHTRPTAGGTLEVRKTDRYKEGDTNRSIILEALEQESEGFREKSIMPSKYHNMTDTQLAQIELFYTKSLYERGLIELRSEVQQCQQLVVPAMGGHEEKKEFLDVLDLRDKAVVVEANQENDCHTLAPDHSDESGATDDETLDIENQEHSDLTVPQCHRCSRSFLDPATFASHVAQCRVHCRQPCPNCGLPFASRLQRDRHMREAHGLASVWPCPHCDAGHFYTEKGRDYHIYKLHSTTLSETNRIKLVEKYAQPCGMCDFVSWSKKTLQVHRRSEHFAVEWSIHCPACACGMKDREDLERHVEQKHAQDPNWYICLSCLRAISRLGDDGAAAIAHRSLHEQNNGELCQQCGKLFENADSLTFHQLKAHQGPLKDHHCGVCDLPQRDYRHLVFHMNAHHKRGTSPSLDDPSTENHITRGAHCSGTIGTSSKRPSSFICRDCNRSYEAKSQLIAHQVWVHQRCEDDRYPCPFCGKPFTKQSYLALHLRRHVDERPYRCEHCGKSFAHLASLKGHVTMKHTKDFRFRCPICDKGFVSRVKTLHHLEQAHHYSAVAARMAMGEGQEQDGKNAVFDEIEVEHSFDEPKTTLDDNDIPLTKATAQFLEEENGSYSDFRTITAERHDEIRKENQCFPRSSLQHYGRRPENVLSMVSKVPCLHDYHFIEQVGRDQDKAHEFMATKETSTDTVPSSAIVSIEDGPENCRNDVGPNGPVEISERGKDVNTPSEGEVILNHADGSQSLVRLQPGQQLLLEDENGVKQVIDYNDVVASAATHVCSHGPQVGGTIESVNARFPVSVHVQSDNPQ</sequence>
<keyword evidence="5" id="KW-0539">Nucleus</keyword>
<feature type="domain" description="C2H2-type" evidence="8">
    <location>
        <begin position="676"/>
        <end position="703"/>
    </location>
</feature>
<protein>
    <recommendedName>
        <fullName evidence="8">C2H2-type domain-containing protein</fullName>
    </recommendedName>
</protein>
<dbReference type="OrthoDB" id="6481529at2759"/>
<evidence type="ECO:0000256" key="1">
    <source>
        <dbReference type="ARBA" id="ARBA00022723"/>
    </source>
</evidence>
<evidence type="ECO:0000256" key="5">
    <source>
        <dbReference type="ARBA" id="ARBA00023242"/>
    </source>
</evidence>
<keyword evidence="1" id="KW-0479">Metal-binding</keyword>
<dbReference type="EnsemblMetazoa" id="XM_022806980">
    <property type="protein sequence ID" value="XP_022662715"/>
    <property type="gene ID" value="LOC111250952"/>
</dbReference>
<feature type="domain" description="C2H2-type" evidence="8">
    <location>
        <begin position="123"/>
        <end position="150"/>
    </location>
</feature>
<organism evidence="9 10">
    <name type="scientific">Varroa destructor</name>
    <name type="common">Honeybee mite</name>
    <dbReference type="NCBI Taxonomy" id="109461"/>
    <lineage>
        <taxon>Eukaryota</taxon>
        <taxon>Metazoa</taxon>
        <taxon>Ecdysozoa</taxon>
        <taxon>Arthropoda</taxon>
        <taxon>Chelicerata</taxon>
        <taxon>Arachnida</taxon>
        <taxon>Acari</taxon>
        <taxon>Parasitiformes</taxon>
        <taxon>Mesostigmata</taxon>
        <taxon>Gamasina</taxon>
        <taxon>Dermanyssoidea</taxon>
        <taxon>Varroidae</taxon>
        <taxon>Varroa</taxon>
    </lineage>
</organism>
<dbReference type="PROSITE" id="PS50157">
    <property type="entry name" value="ZINC_FINGER_C2H2_2"/>
    <property type="match status" value="6"/>
</dbReference>
<dbReference type="SMART" id="SM00355">
    <property type="entry name" value="ZnF_C2H2"/>
    <property type="match status" value="12"/>
</dbReference>
<evidence type="ECO:0000259" key="8">
    <source>
        <dbReference type="PROSITE" id="PS50157"/>
    </source>
</evidence>
<dbReference type="InterPro" id="IPR036236">
    <property type="entry name" value="Znf_C2H2_sf"/>
</dbReference>
<dbReference type="SUPFAM" id="SSF57667">
    <property type="entry name" value="beta-beta-alpha zinc fingers"/>
    <property type="match status" value="2"/>
</dbReference>
<feature type="domain" description="C2H2-type" evidence="8">
    <location>
        <begin position="645"/>
        <end position="673"/>
    </location>
</feature>